<reference evidence="4 5" key="1">
    <citation type="submission" date="2014-06" db="EMBL/GenBank/DDBJ databases">
        <title>The genome of the endonuclear symbiont Nucleicultrix amoebiphila.</title>
        <authorList>
            <person name="Schulz F."/>
            <person name="Horn M."/>
        </authorList>
    </citation>
    <scope>NUCLEOTIDE SEQUENCE [LARGE SCALE GENOMIC DNA]</scope>
    <source>
        <strain evidence="4 5">FS5</strain>
    </source>
</reference>
<dbReference type="PANTHER" id="PTHR47505">
    <property type="entry name" value="DNA UTILIZATION PROTEIN YHGH"/>
    <property type="match status" value="1"/>
</dbReference>
<dbReference type="PANTHER" id="PTHR47505:SF1">
    <property type="entry name" value="DNA UTILIZATION PROTEIN YHGH"/>
    <property type="match status" value="1"/>
</dbReference>
<dbReference type="Pfam" id="PF18912">
    <property type="entry name" value="DZR_2"/>
    <property type="match status" value="1"/>
</dbReference>
<evidence type="ECO:0000313" key="4">
    <source>
        <dbReference type="EMBL" id="ARN85279.1"/>
    </source>
</evidence>
<keyword evidence="5" id="KW-1185">Reference proteome</keyword>
<dbReference type="InterPro" id="IPR051910">
    <property type="entry name" value="ComF/GntX_DNA_util-trans"/>
</dbReference>
<accession>A0A1W6N691</accession>
<dbReference type="Gene3D" id="3.40.50.2020">
    <property type="match status" value="1"/>
</dbReference>
<evidence type="ECO:0000259" key="2">
    <source>
        <dbReference type="Pfam" id="PF00156"/>
    </source>
</evidence>
<dbReference type="Proteomes" id="UP000237351">
    <property type="component" value="Chromosome"/>
</dbReference>
<evidence type="ECO:0008006" key="6">
    <source>
        <dbReference type="Google" id="ProtNLM"/>
    </source>
</evidence>
<protein>
    <recommendedName>
        <fullName evidence="6">Phosphoribosyltransferase domain-containing protein</fullName>
    </recommendedName>
</protein>
<name>A0A1W6N691_9PROT</name>
<sequence>MKSSPRRFFDLIIPPQCLLCYTYLFEEDGLCADCWKKMTFLSSEAICKCCGYPFDYTVGIEILCGKCARQKPSFHQARSVFVYDDNCRELILRFKHGDAVYMVPTFTNWLSRVYKESKWEADLMIPVPLHWSRLLYRHYNQSALLIRRLKKSIGLPYAMNILVRHRRTPSQGQTLTNRFQNVKGAFMIKSKHTSIVAGKSILLVDDVYTSGATLTTCADVLLKAGAKNIFALSLARVEKHFK</sequence>
<comment type="similarity">
    <text evidence="1">Belongs to the ComF/GntX family.</text>
</comment>
<feature type="domain" description="Phosphoribosyltransferase" evidence="2">
    <location>
        <begin position="145"/>
        <end position="230"/>
    </location>
</feature>
<proteinExistence type="inferred from homology"/>
<evidence type="ECO:0000256" key="1">
    <source>
        <dbReference type="ARBA" id="ARBA00008007"/>
    </source>
</evidence>
<dbReference type="SUPFAM" id="SSF53271">
    <property type="entry name" value="PRTase-like"/>
    <property type="match status" value="1"/>
</dbReference>
<dbReference type="KEGG" id="naf:GQ61_08250"/>
<dbReference type="AlphaFoldDB" id="A0A1W6N691"/>
<dbReference type="InterPro" id="IPR029057">
    <property type="entry name" value="PRTase-like"/>
</dbReference>
<feature type="domain" description="Double zinc ribbon" evidence="3">
    <location>
        <begin position="9"/>
        <end position="68"/>
    </location>
</feature>
<dbReference type="InterPro" id="IPR044005">
    <property type="entry name" value="DZR_2"/>
</dbReference>
<gene>
    <name evidence="4" type="ORF">GQ61_08250</name>
</gene>
<organism evidence="4 5">
    <name type="scientific">Candidatus Nucleicultrix amoebiphila FS5</name>
    <dbReference type="NCBI Taxonomy" id="1414854"/>
    <lineage>
        <taxon>Bacteria</taxon>
        <taxon>Pseudomonadati</taxon>
        <taxon>Pseudomonadota</taxon>
        <taxon>Alphaproteobacteria</taxon>
        <taxon>Holosporales</taxon>
        <taxon>Candidatus Nucleicultricaceae</taxon>
        <taxon>Candidatus Nucleicultrix</taxon>
    </lineage>
</organism>
<dbReference type="EMBL" id="CP008743">
    <property type="protein sequence ID" value="ARN85279.1"/>
    <property type="molecule type" value="Genomic_DNA"/>
</dbReference>
<dbReference type="Pfam" id="PF00156">
    <property type="entry name" value="Pribosyltran"/>
    <property type="match status" value="1"/>
</dbReference>
<evidence type="ECO:0000313" key="5">
    <source>
        <dbReference type="Proteomes" id="UP000237351"/>
    </source>
</evidence>
<evidence type="ECO:0000259" key="3">
    <source>
        <dbReference type="Pfam" id="PF18912"/>
    </source>
</evidence>
<dbReference type="STRING" id="1414854.GQ61_08250"/>
<dbReference type="InterPro" id="IPR000836">
    <property type="entry name" value="PRTase_dom"/>
</dbReference>
<dbReference type="CDD" id="cd06223">
    <property type="entry name" value="PRTases_typeI"/>
    <property type="match status" value="1"/>
</dbReference>